<dbReference type="Pfam" id="PF00366">
    <property type="entry name" value="Ribosomal_S17"/>
    <property type="match status" value="1"/>
</dbReference>
<feature type="coiled-coil region" evidence="17">
    <location>
        <begin position="180"/>
        <end position="288"/>
    </location>
</feature>
<evidence type="ECO:0000256" key="8">
    <source>
        <dbReference type="ARBA" id="ARBA00022980"/>
    </source>
</evidence>
<comment type="caution">
    <text evidence="19">The sequence shown here is derived from an EMBL/GenBank/DDBJ whole genome shotgun (WGS) entry which is preliminary data.</text>
</comment>
<feature type="domain" description="Trichohyalin-plectin-homology" evidence="18">
    <location>
        <begin position="223"/>
        <end position="574"/>
    </location>
</feature>
<organism evidence="19 20">
    <name type="scientific">Chytriomyces confervae</name>
    <dbReference type="NCBI Taxonomy" id="246404"/>
    <lineage>
        <taxon>Eukaryota</taxon>
        <taxon>Fungi</taxon>
        <taxon>Fungi incertae sedis</taxon>
        <taxon>Chytridiomycota</taxon>
        <taxon>Chytridiomycota incertae sedis</taxon>
        <taxon>Chytridiomycetes</taxon>
        <taxon>Chytridiales</taxon>
        <taxon>Chytriomycetaceae</taxon>
        <taxon>Chytriomyces</taxon>
    </lineage>
</organism>
<dbReference type="Pfam" id="PF13868">
    <property type="entry name" value="TPH"/>
    <property type="match status" value="1"/>
</dbReference>
<evidence type="ECO:0000256" key="15">
    <source>
        <dbReference type="ARBA" id="ARBA00023274"/>
    </source>
</evidence>
<comment type="similarity">
    <text evidence="4">Belongs to the universal ribosomal protein uS17 family.</text>
</comment>
<evidence type="ECO:0000256" key="5">
    <source>
        <dbReference type="ARBA" id="ARBA00014813"/>
    </source>
</evidence>
<evidence type="ECO:0000256" key="7">
    <source>
        <dbReference type="ARBA" id="ARBA00022846"/>
    </source>
</evidence>
<comment type="function">
    <text evidence="16">Microtubule inner protein (MIP) part of the dynein-decorated doublet microtubules (DMTs) in cilia axoneme, which is required for motile cilia beating. May play a role in the control of meiotic division and germ cell differentiation through regulation of pairing and recombination during meiosis. Required for sperm flagella assembly. May play a role in the assembly and function of the outer dynein arm-docking complex (ODA-DC). ODA-DC mediates outer dynein arms (ODA) binding onto the axonemal doublet microtubules.</text>
</comment>
<dbReference type="STRING" id="246404.A0A507FDC6"/>
<reference evidence="19 20" key="1">
    <citation type="journal article" date="2019" name="Sci. Rep.">
        <title>Comparative genomics of chytrid fungi reveal insights into the obligate biotrophic and pathogenic lifestyle of Synchytrium endobioticum.</title>
        <authorList>
            <person name="van de Vossenberg B.T.L.H."/>
            <person name="Warris S."/>
            <person name="Nguyen H.D.T."/>
            <person name="van Gent-Pelzer M.P.E."/>
            <person name="Joly D.L."/>
            <person name="van de Geest H.C."/>
            <person name="Bonants P.J.M."/>
            <person name="Smith D.S."/>
            <person name="Levesque C.A."/>
            <person name="van der Lee T.A.J."/>
        </authorList>
    </citation>
    <scope>NUCLEOTIDE SEQUENCE [LARGE SCALE GENOMIC DNA]</scope>
    <source>
        <strain evidence="19 20">CBS 675.73</strain>
    </source>
</reference>
<dbReference type="Gene3D" id="2.40.50.140">
    <property type="entry name" value="Nucleic acid-binding proteins"/>
    <property type="match status" value="1"/>
</dbReference>
<protein>
    <recommendedName>
        <fullName evidence="5">Meiosis-specific nuclear structural protein 1</fullName>
    </recommendedName>
</protein>
<dbReference type="GO" id="GO:0005634">
    <property type="term" value="C:nucleus"/>
    <property type="evidence" value="ECO:0007669"/>
    <property type="project" value="UniProtKB-SubCell"/>
</dbReference>
<keyword evidence="7" id="KW-0282">Flagellum</keyword>
<keyword evidence="8" id="KW-0689">Ribosomal protein</keyword>
<dbReference type="AlphaFoldDB" id="A0A507FDC6"/>
<keyword evidence="13" id="KW-0469">Meiosis</keyword>
<accession>A0A507FDC6</accession>
<evidence type="ECO:0000256" key="14">
    <source>
        <dbReference type="ARBA" id="ARBA00023273"/>
    </source>
</evidence>
<evidence type="ECO:0000313" key="19">
    <source>
        <dbReference type="EMBL" id="TPX74349.1"/>
    </source>
</evidence>
<dbReference type="PANTHER" id="PTHR19265:SF0">
    <property type="entry name" value="MEIOSIS-SPECIFIC NUCLEAR STRUCTURAL PROTEIN 1"/>
    <property type="match status" value="1"/>
</dbReference>
<keyword evidence="10" id="KW-0969">Cilium</keyword>
<evidence type="ECO:0000256" key="17">
    <source>
        <dbReference type="SAM" id="Coils"/>
    </source>
</evidence>
<keyword evidence="14" id="KW-0966">Cell projection</keyword>
<feature type="coiled-coil region" evidence="17">
    <location>
        <begin position="383"/>
        <end position="565"/>
    </location>
</feature>
<dbReference type="GO" id="GO:1990904">
    <property type="term" value="C:ribonucleoprotein complex"/>
    <property type="evidence" value="ECO:0007669"/>
    <property type="project" value="UniProtKB-KW"/>
</dbReference>
<dbReference type="SUPFAM" id="SSF50249">
    <property type="entry name" value="Nucleic acid-binding proteins"/>
    <property type="match status" value="1"/>
</dbReference>
<evidence type="ECO:0000256" key="1">
    <source>
        <dbReference type="ARBA" id="ARBA00004123"/>
    </source>
</evidence>
<evidence type="ECO:0000256" key="4">
    <source>
        <dbReference type="ARBA" id="ARBA00010254"/>
    </source>
</evidence>
<evidence type="ECO:0000256" key="2">
    <source>
        <dbReference type="ARBA" id="ARBA00004611"/>
    </source>
</evidence>
<dbReference type="CDD" id="cd00364">
    <property type="entry name" value="Ribosomal_uS17"/>
    <property type="match status" value="1"/>
</dbReference>
<comment type="similarity">
    <text evidence="3">Belongs to the MNS1 family.</text>
</comment>
<name>A0A507FDC6_9FUNG</name>
<dbReference type="OrthoDB" id="197839at2759"/>
<dbReference type="GO" id="GO:0006412">
    <property type="term" value="P:translation"/>
    <property type="evidence" value="ECO:0007669"/>
    <property type="project" value="InterPro"/>
</dbReference>
<evidence type="ECO:0000256" key="3">
    <source>
        <dbReference type="ARBA" id="ARBA00009158"/>
    </source>
</evidence>
<evidence type="ECO:0000256" key="16">
    <source>
        <dbReference type="ARBA" id="ARBA00046114"/>
    </source>
</evidence>
<keyword evidence="9 17" id="KW-0175">Coiled coil</keyword>
<evidence type="ECO:0000256" key="12">
    <source>
        <dbReference type="ARBA" id="ARBA00023242"/>
    </source>
</evidence>
<sequence>MSTVKAASDMATKVAKPAQQFFGLVVGAKQMMKTIKVRVARTRMHPIVLKPVTTHKNFLVHDASEQCVLGDWVRIDSCRKVSKNKNFQLGEIVTPAARFVEEETGTMHSQASVNATTNRRAAIEKRAQDLRQQQFAREDLVKQLNNDVVFRSNLTCDERVENTRRLREHKLRDAEDKTRQALLDGERQRQERQLRAKQEEEIVQEIERRRSEQIREDKLRQTIRKNSIELRNLETKLNYAYMNKERALQIQEKQLHLEKEKETEAETIKEMNRRLEIETQKAIAQEQRMYEKSLVYQGALQGQLQELENRKLVEYEQFLKEKEMVDAIVSKIIMEDERELQMRLEKQRETKQFIEDYLHEREEWRIAEHERQIAENRKIEEYARLQNQREQNLKDKRKNMDEEKNIIYDRLANEMARQEREKAELEQLRIDLYQEEEEEKARQRDQELLQSRIRKRLELIDAYQMQVQDKKRRKEQAQMEESEFRRKMMEKFAHDEQLEQMNAQRRRMKQLEHKRAVDALVEERRLLLQQEYERQVDEYKKERMLEEYRQQVIEQERQRMLHEHAAHLLGFLPKGVLRDERDLALFDEEFRTKFENLSVKRS</sequence>
<dbReference type="PANTHER" id="PTHR19265">
    <property type="entry name" value="MEIOSIS-SPECIFIC NUCLEAR STRUCTURAL PROTEIN 1"/>
    <property type="match status" value="1"/>
</dbReference>
<dbReference type="GO" id="GO:0005840">
    <property type="term" value="C:ribosome"/>
    <property type="evidence" value="ECO:0007669"/>
    <property type="project" value="UniProtKB-KW"/>
</dbReference>
<evidence type="ECO:0000313" key="20">
    <source>
        <dbReference type="Proteomes" id="UP000320333"/>
    </source>
</evidence>
<proteinExistence type="inferred from homology"/>
<dbReference type="InterPro" id="IPR000266">
    <property type="entry name" value="Ribosomal_uS17"/>
</dbReference>
<gene>
    <name evidence="19" type="ORF">CcCBS67573_g04374</name>
</gene>
<dbReference type="Proteomes" id="UP000320333">
    <property type="component" value="Unassembled WGS sequence"/>
</dbReference>
<evidence type="ECO:0000259" key="18">
    <source>
        <dbReference type="Pfam" id="PF13868"/>
    </source>
</evidence>
<keyword evidence="20" id="KW-1185">Reference proteome</keyword>
<comment type="subcellular location">
    <subcellularLocation>
        <location evidence="2">Cytoplasm</location>
        <location evidence="2">Cytoskeleton</location>
        <location evidence="2">Flagellum axoneme</location>
    </subcellularLocation>
    <subcellularLocation>
        <location evidence="1">Nucleus</location>
    </subcellularLocation>
</comment>
<evidence type="ECO:0000256" key="6">
    <source>
        <dbReference type="ARBA" id="ARBA00022490"/>
    </source>
</evidence>
<dbReference type="GO" id="GO:0003735">
    <property type="term" value="F:structural constituent of ribosome"/>
    <property type="evidence" value="ECO:0007669"/>
    <property type="project" value="InterPro"/>
</dbReference>
<dbReference type="InterPro" id="IPR012340">
    <property type="entry name" value="NA-bd_OB-fold"/>
</dbReference>
<keyword evidence="12" id="KW-0539">Nucleus</keyword>
<dbReference type="InterPro" id="IPR043597">
    <property type="entry name" value="TPH_dom"/>
</dbReference>
<evidence type="ECO:0000256" key="10">
    <source>
        <dbReference type="ARBA" id="ARBA00023069"/>
    </source>
</evidence>
<evidence type="ECO:0000256" key="9">
    <source>
        <dbReference type="ARBA" id="ARBA00023054"/>
    </source>
</evidence>
<dbReference type="InterPro" id="IPR026504">
    <property type="entry name" value="MNS1"/>
</dbReference>
<keyword evidence="11" id="KW-0206">Cytoskeleton</keyword>
<evidence type="ECO:0000256" key="13">
    <source>
        <dbReference type="ARBA" id="ARBA00023254"/>
    </source>
</evidence>
<keyword evidence="6" id="KW-0963">Cytoplasm</keyword>
<evidence type="ECO:0000256" key="11">
    <source>
        <dbReference type="ARBA" id="ARBA00023212"/>
    </source>
</evidence>
<dbReference type="EMBL" id="QEAP01000130">
    <property type="protein sequence ID" value="TPX74349.1"/>
    <property type="molecule type" value="Genomic_DNA"/>
</dbReference>
<keyword evidence="15" id="KW-0687">Ribonucleoprotein</keyword>
<dbReference type="GO" id="GO:0051321">
    <property type="term" value="P:meiotic cell cycle"/>
    <property type="evidence" value="ECO:0007669"/>
    <property type="project" value="UniProtKB-KW"/>
</dbReference>